<gene>
    <name evidence="2" type="ORF">KC660_01810</name>
</gene>
<dbReference type="AlphaFoldDB" id="A0A955RI23"/>
<keyword evidence="1" id="KW-1133">Transmembrane helix</keyword>
<feature type="transmembrane region" description="Helical" evidence="1">
    <location>
        <begin position="82"/>
        <end position="101"/>
    </location>
</feature>
<reference evidence="2" key="2">
    <citation type="journal article" date="2021" name="Microbiome">
        <title>Successional dynamics and alternative stable states in a saline activated sludge microbial community over 9 years.</title>
        <authorList>
            <person name="Wang Y."/>
            <person name="Ye J."/>
            <person name="Ju F."/>
            <person name="Liu L."/>
            <person name="Boyd J.A."/>
            <person name="Deng Y."/>
            <person name="Parks D.H."/>
            <person name="Jiang X."/>
            <person name="Yin X."/>
            <person name="Woodcroft B.J."/>
            <person name="Tyson G.W."/>
            <person name="Hugenholtz P."/>
            <person name="Polz M.F."/>
            <person name="Zhang T."/>
        </authorList>
    </citation>
    <scope>NUCLEOTIDE SEQUENCE</scope>
    <source>
        <strain evidence="2">HKST-UBA10</strain>
    </source>
</reference>
<reference evidence="2" key="1">
    <citation type="submission" date="2020-04" db="EMBL/GenBank/DDBJ databases">
        <authorList>
            <person name="Zhang T."/>
        </authorList>
    </citation>
    <scope>NUCLEOTIDE SEQUENCE</scope>
    <source>
        <strain evidence="2">HKST-UBA10</strain>
    </source>
</reference>
<dbReference type="EMBL" id="JAGQLG010000064">
    <property type="protein sequence ID" value="MCA9382124.1"/>
    <property type="molecule type" value="Genomic_DNA"/>
</dbReference>
<feature type="transmembrane region" description="Helical" evidence="1">
    <location>
        <begin position="12"/>
        <end position="31"/>
    </location>
</feature>
<accession>A0A955RI23</accession>
<keyword evidence="1" id="KW-0812">Transmembrane</keyword>
<feature type="transmembrane region" description="Helical" evidence="1">
    <location>
        <begin position="51"/>
        <end position="75"/>
    </location>
</feature>
<evidence type="ECO:0000313" key="3">
    <source>
        <dbReference type="Proteomes" id="UP000782843"/>
    </source>
</evidence>
<name>A0A955RI23_9BACT</name>
<protein>
    <recommendedName>
        <fullName evidence="4">DoxX family membrane protein</fullName>
    </recommendedName>
</protein>
<evidence type="ECO:0000313" key="2">
    <source>
        <dbReference type="EMBL" id="MCA9382124.1"/>
    </source>
</evidence>
<comment type="caution">
    <text evidence="2">The sequence shown here is derived from an EMBL/GenBank/DDBJ whole genome shotgun (WGS) entry which is preliminary data.</text>
</comment>
<sequence>MLNKIEKWCMENASWFARISIFIIFFWFGLLKILNKSPAEGVVFNLHQQTISFIPFDIFYPFLGLVEMTIGIMFLIPKLTRVALIIMLAQMATTFLPLILLTNETWTGVGSLTLEGQYIVKNLALISLGIFIYKDHYFSKAK</sequence>
<feature type="transmembrane region" description="Helical" evidence="1">
    <location>
        <begin position="116"/>
        <end position="133"/>
    </location>
</feature>
<keyword evidence="1" id="KW-0472">Membrane</keyword>
<dbReference type="Proteomes" id="UP000782843">
    <property type="component" value="Unassembled WGS sequence"/>
</dbReference>
<evidence type="ECO:0000256" key="1">
    <source>
        <dbReference type="SAM" id="Phobius"/>
    </source>
</evidence>
<organism evidence="2 3">
    <name type="scientific">Candidatus Dojkabacteria bacterium</name>
    <dbReference type="NCBI Taxonomy" id="2099670"/>
    <lineage>
        <taxon>Bacteria</taxon>
        <taxon>Candidatus Dojkabacteria</taxon>
    </lineage>
</organism>
<proteinExistence type="predicted"/>
<evidence type="ECO:0008006" key="4">
    <source>
        <dbReference type="Google" id="ProtNLM"/>
    </source>
</evidence>